<keyword evidence="8" id="KW-1185">Reference proteome</keyword>
<reference evidence="7 8" key="1">
    <citation type="submission" date="2019-03" db="EMBL/GenBank/DDBJ databases">
        <title>Genomic Encyclopedia of Type Strains, Phase IV (KMG-IV): sequencing the most valuable type-strain genomes for metagenomic binning, comparative biology and taxonomic classification.</title>
        <authorList>
            <person name="Goeker M."/>
        </authorList>
    </citation>
    <scope>NUCLEOTIDE SEQUENCE [LARGE SCALE GENOMIC DNA]</scope>
    <source>
        <strain evidence="7 8">DSM 21944</strain>
    </source>
</reference>
<dbReference type="InterPro" id="IPR006839">
    <property type="entry name" value="DarP"/>
</dbReference>
<dbReference type="PANTHER" id="PTHR38101">
    <property type="entry name" value="UPF0307 PROTEIN YJGA"/>
    <property type="match status" value="1"/>
</dbReference>
<proteinExistence type="inferred from homology"/>
<evidence type="ECO:0000313" key="7">
    <source>
        <dbReference type="EMBL" id="TCS98561.1"/>
    </source>
</evidence>
<keyword evidence="4 5" id="KW-0694">RNA-binding</keyword>
<comment type="similarity">
    <text evidence="5">Belongs to the DarP family.</text>
</comment>
<evidence type="ECO:0000256" key="4">
    <source>
        <dbReference type="ARBA" id="ARBA00022884"/>
    </source>
</evidence>
<dbReference type="AlphaFoldDB" id="A0A4R3LEG8"/>
<dbReference type="Proteomes" id="UP000294599">
    <property type="component" value="Unassembled WGS sequence"/>
</dbReference>
<feature type="region of interest" description="Disordered" evidence="6">
    <location>
        <begin position="1"/>
        <end position="31"/>
    </location>
</feature>
<keyword evidence="3 5" id="KW-0699">rRNA-binding</keyword>
<dbReference type="GO" id="GO:0005829">
    <property type="term" value="C:cytosol"/>
    <property type="evidence" value="ECO:0007669"/>
    <property type="project" value="TreeGrafter"/>
</dbReference>
<evidence type="ECO:0000256" key="5">
    <source>
        <dbReference type="HAMAP-Rule" id="MF_00765"/>
    </source>
</evidence>
<dbReference type="SUPFAM" id="SSF158710">
    <property type="entry name" value="PSPTO4464-like"/>
    <property type="match status" value="1"/>
</dbReference>
<dbReference type="GO" id="GO:1902626">
    <property type="term" value="P:assembly of large subunit precursor of preribosome"/>
    <property type="evidence" value="ECO:0007669"/>
    <property type="project" value="UniProtKB-UniRule"/>
</dbReference>
<dbReference type="CDD" id="cd16331">
    <property type="entry name" value="YjgA-like"/>
    <property type="match status" value="1"/>
</dbReference>
<dbReference type="NCBIfam" id="NF003593">
    <property type="entry name" value="PRK05255.1-1"/>
    <property type="match status" value="1"/>
</dbReference>
<keyword evidence="2 5" id="KW-0690">Ribosome biogenesis</keyword>
<evidence type="ECO:0000256" key="3">
    <source>
        <dbReference type="ARBA" id="ARBA00022730"/>
    </source>
</evidence>
<evidence type="ECO:0000313" key="8">
    <source>
        <dbReference type="Proteomes" id="UP000294599"/>
    </source>
</evidence>
<dbReference type="Pfam" id="PF04751">
    <property type="entry name" value="DarP"/>
    <property type="match status" value="1"/>
</dbReference>
<dbReference type="Gene3D" id="1.10.60.30">
    <property type="entry name" value="PSPTO4464-like domains"/>
    <property type="match status" value="2"/>
</dbReference>
<comment type="caution">
    <text evidence="7">The sequence shown here is derived from an EMBL/GenBank/DDBJ whole genome shotgun (WGS) entry which is preliminary data.</text>
</comment>
<dbReference type="PANTHER" id="PTHR38101:SF1">
    <property type="entry name" value="UPF0307 PROTEIN YJGA"/>
    <property type="match status" value="1"/>
</dbReference>
<evidence type="ECO:0000256" key="6">
    <source>
        <dbReference type="SAM" id="MobiDB-lite"/>
    </source>
</evidence>
<keyword evidence="1 5" id="KW-0963">Cytoplasm</keyword>
<dbReference type="HAMAP" id="MF_00765">
    <property type="entry name" value="DarP"/>
    <property type="match status" value="1"/>
</dbReference>
<dbReference type="EMBL" id="SMAF01000008">
    <property type="protein sequence ID" value="TCS98561.1"/>
    <property type="molecule type" value="Genomic_DNA"/>
</dbReference>
<dbReference type="GO" id="GO:0019843">
    <property type="term" value="F:rRNA binding"/>
    <property type="evidence" value="ECO:0007669"/>
    <property type="project" value="UniProtKB-UniRule"/>
</dbReference>
<dbReference type="GO" id="GO:0043022">
    <property type="term" value="F:ribosome binding"/>
    <property type="evidence" value="ECO:0007669"/>
    <property type="project" value="UniProtKB-UniRule"/>
</dbReference>
<dbReference type="RefSeq" id="WP_123521712.1">
    <property type="nucleotide sequence ID" value="NZ_JBHLWF010000077.1"/>
</dbReference>
<comment type="function">
    <text evidence="5">Member of a network of 50S ribosomal subunit biogenesis factors which assembles along the 30S-50S interface, preventing incorrect 23S rRNA structures from forming. Promotes peptidyl transferase center (PTC) maturation.</text>
</comment>
<accession>A0A4R3LEG8</accession>
<comment type="subcellular location">
    <subcellularLocation>
        <location evidence="5">Cytoplasm</location>
    </subcellularLocation>
    <text evidence="5">Associates with late stage pre-50S ribosomal subunits.</text>
</comment>
<name>A0A4R3LEG8_9GAMM</name>
<sequence length="204" mass="23333">MNDHSRDDLPNDDPPQRISKRATGPSRSHRRREALDVLDLAGKMMDATDGIVARLPMSEELAELLRTSRRIRQQIARKRQTQYLAKQLRRLDEDELDALRRVFVVDQAQVRQETARLHRLEALRDRLIAGGDEALAGLLDEHPDADRNRLRQLQRQAARERQQAATPRAARELFRYLRELLDAPAATDAGADIQDDDDGFDGES</sequence>
<dbReference type="InterPro" id="IPR023153">
    <property type="entry name" value="DarP_sf"/>
</dbReference>
<dbReference type="PIRSF" id="PIRSF016183">
    <property type="entry name" value="UCP016183"/>
    <property type="match status" value="1"/>
</dbReference>
<gene>
    <name evidence="5" type="primary">darP</name>
    <name evidence="7" type="ORF">EDC25_108145</name>
</gene>
<evidence type="ECO:0000256" key="2">
    <source>
        <dbReference type="ARBA" id="ARBA00022517"/>
    </source>
</evidence>
<protein>
    <recommendedName>
        <fullName evidence="5">Dual-action ribosomal maturation protein DarP</fullName>
    </recommendedName>
    <alternativeName>
        <fullName evidence="5">Large ribosomal subunit assembly factor DarP</fullName>
    </alternativeName>
</protein>
<organism evidence="7 8">
    <name type="scientific">Pseudofulvimonas gallinarii</name>
    <dbReference type="NCBI Taxonomy" id="634155"/>
    <lineage>
        <taxon>Bacteria</taxon>
        <taxon>Pseudomonadati</taxon>
        <taxon>Pseudomonadota</taxon>
        <taxon>Gammaproteobacteria</taxon>
        <taxon>Lysobacterales</taxon>
        <taxon>Rhodanobacteraceae</taxon>
        <taxon>Pseudofulvimonas</taxon>
    </lineage>
</organism>
<dbReference type="OrthoDB" id="5293604at2"/>
<evidence type="ECO:0000256" key="1">
    <source>
        <dbReference type="ARBA" id="ARBA00022490"/>
    </source>
</evidence>